<keyword evidence="5" id="KW-1185">Reference proteome</keyword>
<evidence type="ECO:0000313" key="5">
    <source>
        <dbReference type="Proteomes" id="UP000581206"/>
    </source>
</evidence>
<name>A0A7X6R0H9_9CELL</name>
<organism evidence="4 5">
    <name type="scientific">Cellulomonas denverensis</name>
    <dbReference type="NCBI Taxonomy" id="264297"/>
    <lineage>
        <taxon>Bacteria</taxon>
        <taxon>Bacillati</taxon>
        <taxon>Actinomycetota</taxon>
        <taxon>Actinomycetes</taxon>
        <taxon>Micrococcales</taxon>
        <taxon>Cellulomonadaceae</taxon>
        <taxon>Cellulomonas</taxon>
    </lineage>
</organism>
<dbReference type="SMART" id="SM00862">
    <property type="entry name" value="Trans_reg_C"/>
    <property type="match status" value="1"/>
</dbReference>
<dbReference type="RefSeq" id="WP_168631353.1">
    <property type="nucleotide sequence ID" value="NZ_BONL01000005.1"/>
</dbReference>
<dbReference type="InterPro" id="IPR036388">
    <property type="entry name" value="WH-like_DNA-bd_sf"/>
</dbReference>
<dbReference type="GO" id="GO:0003677">
    <property type="term" value="F:DNA binding"/>
    <property type="evidence" value="ECO:0007669"/>
    <property type="project" value="UniProtKB-UniRule"/>
</dbReference>
<dbReference type="Gene3D" id="1.10.10.10">
    <property type="entry name" value="Winged helix-like DNA-binding domain superfamily/Winged helix DNA-binding domain"/>
    <property type="match status" value="1"/>
</dbReference>
<dbReference type="CDD" id="cd00383">
    <property type="entry name" value="trans_reg_C"/>
    <property type="match status" value="1"/>
</dbReference>
<dbReference type="Proteomes" id="UP000581206">
    <property type="component" value="Unassembled WGS sequence"/>
</dbReference>
<protein>
    <submittedName>
        <fullName evidence="4">Winged helix-turn-helix transcriptional regulator</fullName>
    </submittedName>
</protein>
<dbReference type="GO" id="GO:0006355">
    <property type="term" value="P:regulation of DNA-templated transcription"/>
    <property type="evidence" value="ECO:0007669"/>
    <property type="project" value="InterPro"/>
</dbReference>
<feature type="domain" description="OmpR/PhoB-type" evidence="3">
    <location>
        <begin position="6"/>
        <end position="112"/>
    </location>
</feature>
<dbReference type="SUPFAM" id="SSF46894">
    <property type="entry name" value="C-terminal effector domain of the bipartite response regulators"/>
    <property type="match status" value="1"/>
</dbReference>
<evidence type="ECO:0000259" key="3">
    <source>
        <dbReference type="PROSITE" id="PS51755"/>
    </source>
</evidence>
<evidence type="ECO:0000256" key="2">
    <source>
        <dbReference type="PROSITE-ProRule" id="PRU01091"/>
    </source>
</evidence>
<dbReference type="EMBL" id="JAAXOX010000013">
    <property type="protein sequence ID" value="NKY24220.1"/>
    <property type="molecule type" value="Genomic_DNA"/>
</dbReference>
<evidence type="ECO:0000313" key="4">
    <source>
        <dbReference type="EMBL" id="NKY24220.1"/>
    </source>
</evidence>
<sequence length="119" mass="12913">MATEAVTGADRGESALLVDIPARRVHVHGRPVHLTRSEFDLLLALARRPGRPVSKDDLARLLGAAPLGGDPGPAARRSIEVHLANLRRKLGDGRDHPAWIRTLRGRGYLLERGVARIIG</sequence>
<feature type="DNA-binding region" description="OmpR/PhoB-type" evidence="2">
    <location>
        <begin position="6"/>
        <end position="112"/>
    </location>
</feature>
<dbReference type="InterPro" id="IPR001867">
    <property type="entry name" value="OmpR/PhoB-type_DNA-bd"/>
</dbReference>
<gene>
    <name evidence="4" type="ORF">HGA03_16240</name>
</gene>
<dbReference type="Pfam" id="PF00486">
    <property type="entry name" value="Trans_reg_C"/>
    <property type="match status" value="1"/>
</dbReference>
<dbReference type="GO" id="GO:0000160">
    <property type="term" value="P:phosphorelay signal transduction system"/>
    <property type="evidence" value="ECO:0007669"/>
    <property type="project" value="InterPro"/>
</dbReference>
<keyword evidence="1 2" id="KW-0238">DNA-binding</keyword>
<accession>A0A7X6R0H9</accession>
<proteinExistence type="predicted"/>
<dbReference type="PROSITE" id="PS51755">
    <property type="entry name" value="OMPR_PHOB"/>
    <property type="match status" value="1"/>
</dbReference>
<reference evidence="4 5" key="1">
    <citation type="submission" date="2020-04" db="EMBL/GenBank/DDBJ databases">
        <title>MicrobeNet Type strains.</title>
        <authorList>
            <person name="Nicholson A.C."/>
        </authorList>
    </citation>
    <scope>NUCLEOTIDE SEQUENCE [LARGE SCALE GENOMIC DNA]</scope>
    <source>
        <strain evidence="4 5">ATCC BAA-788</strain>
    </source>
</reference>
<dbReference type="InterPro" id="IPR016032">
    <property type="entry name" value="Sig_transdc_resp-reg_C-effctor"/>
</dbReference>
<evidence type="ECO:0000256" key="1">
    <source>
        <dbReference type="ARBA" id="ARBA00023125"/>
    </source>
</evidence>
<comment type="caution">
    <text evidence="4">The sequence shown here is derived from an EMBL/GenBank/DDBJ whole genome shotgun (WGS) entry which is preliminary data.</text>
</comment>
<dbReference type="AlphaFoldDB" id="A0A7X6R0H9"/>